<keyword evidence="3" id="KW-1185">Reference proteome</keyword>
<dbReference type="GO" id="GO:0005524">
    <property type="term" value="F:ATP binding"/>
    <property type="evidence" value="ECO:0007669"/>
    <property type="project" value="InterPro"/>
</dbReference>
<dbReference type="AlphaFoldDB" id="A0A1J8PQ06"/>
<sequence length="83" mass="9066">MSGSVLGLNNPGDVAVKSVSIPQSDDTQLVEKAGQMIRREIYVWIGLKHNNILEFHSIVEGSGLLPALVSRWMGNGSLDSYLR</sequence>
<evidence type="ECO:0000259" key="1">
    <source>
        <dbReference type="PROSITE" id="PS50011"/>
    </source>
</evidence>
<evidence type="ECO:0000313" key="2">
    <source>
        <dbReference type="EMBL" id="OJA10591.1"/>
    </source>
</evidence>
<dbReference type="GO" id="GO:0004672">
    <property type="term" value="F:protein kinase activity"/>
    <property type="evidence" value="ECO:0007669"/>
    <property type="project" value="InterPro"/>
</dbReference>
<organism evidence="2 3">
    <name type="scientific">Rhizopogon vesiculosus</name>
    <dbReference type="NCBI Taxonomy" id="180088"/>
    <lineage>
        <taxon>Eukaryota</taxon>
        <taxon>Fungi</taxon>
        <taxon>Dikarya</taxon>
        <taxon>Basidiomycota</taxon>
        <taxon>Agaricomycotina</taxon>
        <taxon>Agaricomycetes</taxon>
        <taxon>Agaricomycetidae</taxon>
        <taxon>Boletales</taxon>
        <taxon>Suillineae</taxon>
        <taxon>Rhizopogonaceae</taxon>
        <taxon>Rhizopogon</taxon>
    </lineage>
</organism>
<gene>
    <name evidence="2" type="ORF">AZE42_11017</name>
</gene>
<dbReference type="Gene3D" id="1.10.510.10">
    <property type="entry name" value="Transferase(Phosphotransferase) domain 1"/>
    <property type="match status" value="1"/>
</dbReference>
<name>A0A1J8PQ06_9AGAM</name>
<feature type="domain" description="Protein kinase" evidence="1">
    <location>
        <begin position="1"/>
        <end position="83"/>
    </location>
</feature>
<dbReference type="SUPFAM" id="SSF56112">
    <property type="entry name" value="Protein kinase-like (PK-like)"/>
    <property type="match status" value="1"/>
</dbReference>
<proteinExistence type="predicted"/>
<dbReference type="InterPro" id="IPR000719">
    <property type="entry name" value="Prot_kinase_dom"/>
</dbReference>
<dbReference type="OrthoDB" id="2685442at2759"/>
<accession>A0A1J8PQ06</accession>
<protein>
    <recommendedName>
        <fullName evidence="1">Protein kinase domain-containing protein</fullName>
    </recommendedName>
</protein>
<dbReference type="InterPro" id="IPR011009">
    <property type="entry name" value="Kinase-like_dom_sf"/>
</dbReference>
<reference evidence="2 3" key="1">
    <citation type="submission" date="2016-03" db="EMBL/GenBank/DDBJ databases">
        <title>Comparative genomics of the ectomycorrhizal sister species Rhizopogon vinicolor and Rhizopogon vesiculosus (Basidiomycota: Boletales) reveals a divergence of the mating type B locus.</title>
        <authorList>
            <person name="Mujic A.B."/>
            <person name="Kuo A."/>
            <person name="Tritt A."/>
            <person name="Lipzen A."/>
            <person name="Chen C."/>
            <person name="Johnson J."/>
            <person name="Sharma A."/>
            <person name="Barry K."/>
            <person name="Grigoriev I.V."/>
            <person name="Spatafora J.W."/>
        </authorList>
    </citation>
    <scope>NUCLEOTIDE SEQUENCE [LARGE SCALE GENOMIC DNA]</scope>
    <source>
        <strain evidence="2 3">AM-OR11-056</strain>
    </source>
</reference>
<comment type="caution">
    <text evidence="2">The sequence shown here is derived from an EMBL/GenBank/DDBJ whole genome shotgun (WGS) entry which is preliminary data.</text>
</comment>
<dbReference type="Proteomes" id="UP000183567">
    <property type="component" value="Unassembled WGS sequence"/>
</dbReference>
<dbReference type="PROSITE" id="PS50011">
    <property type="entry name" value="PROTEIN_KINASE_DOM"/>
    <property type="match status" value="1"/>
</dbReference>
<dbReference type="EMBL" id="LVVM01005434">
    <property type="protein sequence ID" value="OJA10591.1"/>
    <property type="molecule type" value="Genomic_DNA"/>
</dbReference>
<evidence type="ECO:0000313" key="3">
    <source>
        <dbReference type="Proteomes" id="UP000183567"/>
    </source>
</evidence>